<dbReference type="EMBL" id="PNIK01000017">
    <property type="protein sequence ID" value="PMP68690.1"/>
    <property type="molecule type" value="Genomic_DNA"/>
</dbReference>
<dbReference type="Proteomes" id="UP000235460">
    <property type="component" value="Unassembled WGS sequence"/>
</dbReference>
<feature type="domain" description="Metallo-beta-lactamase" evidence="1">
    <location>
        <begin position="13"/>
        <end position="178"/>
    </location>
</feature>
<dbReference type="SMART" id="SM00849">
    <property type="entry name" value="Lactamase_B"/>
    <property type="match status" value="1"/>
</dbReference>
<dbReference type="PANTHER" id="PTHR43546:SF8">
    <property type="entry name" value="METALLO-BETA-LACTAMASE DOMAIN-CONTAINING PROTEIN"/>
    <property type="match status" value="1"/>
</dbReference>
<dbReference type="SUPFAM" id="SSF56281">
    <property type="entry name" value="Metallo-hydrolase/oxidoreductase"/>
    <property type="match status" value="1"/>
</dbReference>
<comment type="caution">
    <text evidence="2">The sequence shown here is derived from an EMBL/GenBank/DDBJ whole genome shotgun (WGS) entry which is preliminary data.</text>
</comment>
<dbReference type="Gene3D" id="3.60.15.10">
    <property type="entry name" value="Ribonuclease Z/Hydroxyacylglutathione hydrolase-like"/>
    <property type="match status" value="1"/>
</dbReference>
<dbReference type="InterPro" id="IPR036866">
    <property type="entry name" value="RibonucZ/Hydroxyglut_hydro"/>
</dbReference>
<organism evidence="2 3">
    <name type="scientific">Thermodesulfobacterium geofontis</name>
    <dbReference type="NCBI Taxonomy" id="1295609"/>
    <lineage>
        <taxon>Bacteria</taxon>
        <taxon>Pseudomonadati</taxon>
        <taxon>Thermodesulfobacteriota</taxon>
        <taxon>Thermodesulfobacteria</taxon>
        <taxon>Thermodesulfobacteriales</taxon>
        <taxon>Thermodesulfobacteriaceae</taxon>
        <taxon>Thermodesulfobacterium</taxon>
    </lineage>
</organism>
<dbReference type="PANTHER" id="PTHR43546">
    <property type="entry name" value="UPF0173 METAL-DEPENDENT HYDROLASE MJ1163-RELATED"/>
    <property type="match status" value="1"/>
</dbReference>
<evidence type="ECO:0000313" key="3">
    <source>
        <dbReference type="Proteomes" id="UP000235460"/>
    </source>
</evidence>
<gene>
    <name evidence="2" type="ORF">C0190_01265</name>
</gene>
<evidence type="ECO:0000313" key="2">
    <source>
        <dbReference type="EMBL" id="PMP68690.1"/>
    </source>
</evidence>
<sequence>MVKEFVKKIDWLGHDSFLIKSNLIIYFDPFQIKGGPKADIIFITHPHYDHCSPEDIKKIVKEDTVIVTEKDSAKMLSGKIEVMKVGEEKTVSGIKVKAVPAYNISKTFHPKDKGWLGFVVEVEGVKVYHAGDTDFIPEMKDIKTDIALLPVSGTYVMTAEEAVEAALTINPQIAIPMHYGSIVGSEKDAQRFAQALKGKIEVIVLPKKIKF</sequence>
<reference evidence="2 3" key="1">
    <citation type="submission" date="2018-01" db="EMBL/GenBank/DDBJ databases">
        <title>Metagenomic assembled genomes from two thermal pools in the Uzon Caldera, Kamchatka, Russia.</title>
        <authorList>
            <person name="Wilkins L."/>
            <person name="Ettinger C."/>
        </authorList>
    </citation>
    <scope>NUCLEOTIDE SEQUENCE [LARGE SCALE GENOMIC DNA]</scope>
    <source>
        <strain evidence="2">ZAV-08</strain>
    </source>
</reference>
<accession>A0A2N7PQ83</accession>
<name>A0A2N7PQ83_9BACT</name>
<dbReference type="AlphaFoldDB" id="A0A2N7PQ83"/>
<proteinExistence type="predicted"/>
<dbReference type="Pfam" id="PF13483">
    <property type="entry name" value="Lactamase_B_3"/>
    <property type="match status" value="1"/>
</dbReference>
<dbReference type="GO" id="GO:0016787">
    <property type="term" value="F:hydrolase activity"/>
    <property type="evidence" value="ECO:0007669"/>
    <property type="project" value="UniProtKB-KW"/>
</dbReference>
<protein>
    <submittedName>
        <fullName evidence="2">Zn-dependent hydrolase</fullName>
    </submittedName>
</protein>
<keyword evidence="2" id="KW-0378">Hydrolase</keyword>
<dbReference type="InterPro" id="IPR050114">
    <property type="entry name" value="UPF0173_UPF0282_UlaG_hydrolase"/>
</dbReference>
<dbReference type="InterPro" id="IPR001279">
    <property type="entry name" value="Metallo-B-lactamas"/>
</dbReference>
<evidence type="ECO:0000259" key="1">
    <source>
        <dbReference type="SMART" id="SM00849"/>
    </source>
</evidence>